<feature type="region of interest" description="Disordered" evidence="1">
    <location>
        <begin position="111"/>
        <end position="155"/>
    </location>
</feature>
<keyword evidence="3" id="KW-1185">Reference proteome</keyword>
<sequence length="420" mass="45962">MNAPGSAVSGGVCNHRSSPPPPTSSRARRLLPRTRPTPTPALLPRTTPLPRVDAPHSTPVDAVLTRQPRSALRRCIKSAAAPHDAGHPASSLDVCCVGDGGYGRRHLRTFASADPRAAPQLTPFPLQLDTPRPPTPSGGASARTLGINPRQPRRVPRCCYGRRRMKSARAPLPRTRQTQTPGTQASCIDAASGWPIREARSADIQPPRIGGGIARSHSLSSGAARERMCTLSTARRAQLRHAHARVPLRVFGALVHGANAKDGLGSGSAHGARRRPGSSHAKASYFNHRHGYKHYIRAMFNVLCTLDQAVTKHALRWLAMRQNFDFLILHLVLSKLEVHILVLTAPLFRLNARVKLREQFYSDAPRITRAMIHLFAKVSNTSPSSAVYFLFLWNTNYVSQDFGCKVFARTDKKLGRVVQA</sequence>
<feature type="region of interest" description="Disordered" evidence="1">
    <location>
        <begin position="167"/>
        <end position="186"/>
    </location>
</feature>
<protein>
    <submittedName>
        <fullName evidence="2">Uncharacterized protein</fullName>
    </submittedName>
</protein>
<name>A0AAD7DG43_MYCRO</name>
<proteinExistence type="predicted"/>
<reference evidence="2" key="1">
    <citation type="submission" date="2023-03" db="EMBL/GenBank/DDBJ databases">
        <title>Massive genome expansion in bonnet fungi (Mycena s.s.) driven by repeated elements and novel gene families across ecological guilds.</title>
        <authorList>
            <consortium name="Lawrence Berkeley National Laboratory"/>
            <person name="Harder C.B."/>
            <person name="Miyauchi S."/>
            <person name="Viragh M."/>
            <person name="Kuo A."/>
            <person name="Thoen E."/>
            <person name="Andreopoulos B."/>
            <person name="Lu D."/>
            <person name="Skrede I."/>
            <person name="Drula E."/>
            <person name="Henrissat B."/>
            <person name="Morin E."/>
            <person name="Kohler A."/>
            <person name="Barry K."/>
            <person name="LaButti K."/>
            <person name="Morin E."/>
            <person name="Salamov A."/>
            <person name="Lipzen A."/>
            <person name="Mereny Z."/>
            <person name="Hegedus B."/>
            <person name="Baldrian P."/>
            <person name="Stursova M."/>
            <person name="Weitz H."/>
            <person name="Taylor A."/>
            <person name="Grigoriev I.V."/>
            <person name="Nagy L.G."/>
            <person name="Martin F."/>
            <person name="Kauserud H."/>
        </authorList>
    </citation>
    <scope>NUCLEOTIDE SEQUENCE</scope>
    <source>
        <strain evidence="2">CBHHK067</strain>
    </source>
</reference>
<organism evidence="2 3">
    <name type="scientific">Mycena rosella</name>
    <name type="common">Pink bonnet</name>
    <name type="synonym">Agaricus rosellus</name>
    <dbReference type="NCBI Taxonomy" id="1033263"/>
    <lineage>
        <taxon>Eukaryota</taxon>
        <taxon>Fungi</taxon>
        <taxon>Dikarya</taxon>
        <taxon>Basidiomycota</taxon>
        <taxon>Agaricomycotina</taxon>
        <taxon>Agaricomycetes</taxon>
        <taxon>Agaricomycetidae</taxon>
        <taxon>Agaricales</taxon>
        <taxon>Marasmiineae</taxon>
        <taxon>Mycenaceae</taxon>
        <taxon>Mycena</taxon>
    </lineage>
</organism>
<evidence type="ECO:0000313" key="3">
    <source>
        <dbReference type="Proteomes" id="UP001221757"/>
    </source>
</evidence>
<dbReference type="AlphaFoldDB" id="A0AAD7DG43"/>
<gene>
    <name evidence="2" type="ORF">B0H17DRAFT_1135477</name>
</gene>
<evidence type="ECO:0000313" key="2">
    <source>
        <dbReference type="EMBL" id="KAJ7688719.1"/>
    </source>
</evidence>
<comment type="caution">
    <text evidence="2">The sequence shown here is derived from an EMBL/GenBank/DDBJ whole genome shotgun (WGS) entry which is preliminary data.</text>
</comment>
<feature type="compositionally biased region" description="Low complexity" evidence="1">
    <location>
        <begin position="169"/>
        <end position="184"/>
    </location>
</feature>
<feature type="region of interest" description="Disordered" evidence="1">
    <location>
        <begin position="1"/>
        <end position="57"/>
    </location>
</feature>
<dbReference type="EMBL" id="JARKIE010000077">
    <property type="protein sequence ID" value="KAJ7688719.1"/>
    <property type="molecule type" value="Genomic_DNA"/>
</dbReference>
<dbReference type="Proteomes" id="UP001221757">
    <property type="component" value="Unassembled WGS sequence"/>
</dbReference>
<accession>A0AAD7DG43</accession>
<evidence type="ECO:0000256" key="1">
    <source>
        <dbReference type="SAM" id="MobiDB-lite"/>
    </source>
</evidence>
<feature type="compositionally biased region" description="Low complexity" evidence="1">
    <location>
        <begin position="42"/>
        <end position="51"/>
    </location>
</feature>